<dbReference type="AlphaFoldDB" id="A0A328AVN9"/>
<proteinExistence type="predicted"/>
<organism evidence="1 2">
    <name type="scientific">Phenylobacterium hankyongense</name>
    <dbReference type="NCBI Taxonomy" id="1813876"/>
    <lineage>
        <taxon>Bacteria</taxon>
        <taxon>Pseudomonadati</taxon>
        <taxon>Pseudomonadota</taxon>
        <taxon>Alphaproteobacteria</taxon>
        <taxon>Caulobacterales</taxon>
        <taxon>Caulobacteraceae</taxon>
        <taxon>Phenylobacterium</taxon>
    </lineage>
</organism>
<sequence>MSADGNWKITINTPMGAQEVTANITTSGDSFTGKTEGRMGSQEITGKVAGDTLTWSSDITSPMPMTLEFEAKVDGDKMTGNVKLGAFGNAPLSGVRV</sequence>
<accession>A0A328AVN9</accession>
<name>A0A328AVN9_9CAUL</name>
<evidence type="ECO:0000313" key="1">
    <source>
        <dbReference type="EMBL" id="RAK58679.1"/>
    </source>
</evidence>
<dbReference type="EMBL" id="QFYP01000001">
    <property type="protein sequence ID" value="RAK58679.1"/>
    <property type="molecule type" value="Genomic_DNA"/>
</dbReference>
<protein>
    <submittedName>
        <fullName evidence="1">Uncharacterized protein</fullName>
    </submittedName>
</protein>
<keyword evidence="2" id="KW-1185">Reference proteome</keyword>
<gene>
    <name evidence="1" type="ORF">DJ021_02125</name>
</gene>
<dbReference type="OrthoDB" id="5145750at2"/>
<reference evidence="2" key="1">
    <citation type="submission" date="2018-05" db="EMBL/GenBank/DDBJ databases">
        <authorList>
            <person name="Li X."/>
        </authorList>
    </citation>
    <scope>NUCLEOTIDE SEQUENCE [LARGE SCALE GENOMIC DNA]</scope>
    <source>
        <strain evidence="2">HKS-05</strain>
    </source>
</reference>
<evidence type="ECO:0000313" key="2">
    <source>
        <dbReference type="Proteomes" id="UP000249842"/>
    </source>
</evidence>
<dbReference type="Proteomes" id="UP000249842">
    <property type="component" value="Unassembled WGS sequence"/>
</dbReference>
<comment type="caution">
    <text evidence="1">The sequence shown here is derived from an EMBL/GenBank/DDBJ whole genome shotgun (WGS) entry which is preliminary data.</text>
</comment>
<dbReference type="RefSeq" id="WP_111455972.1">
    <property type="nucleotide sequence ID" value="NZ_QFYP01000001.1"/>
</dbReference>